<gene>
    <name evidence="2" type="ORF">SAMN05421748_10798</name>
</gene>
<proteinExistence type="predicted"/>
<dbReference type="Proteomes" id="UP000219612">
    <property type="component" value="Unassembled WGS sequence"/>
</dbReference>
<dbReference type="InterPro" id="IPR027417">
    <property type="entry name" value="P-loop_NTPase"/>
</dbReference>
<organism evidence="2 3">
    <name type="scientific">Paractinoplanes atraurantiacus</name>
    <dbReference type="NCBI Taxonomy" id="1036182"/>
    <lineage>
        <taxon>Bacteria</taxon>
        <taxon>Bacillati</taxon>
        <taxon>Actinomycetota</taxon>
        <taxon>Actinomycetes</taxon>
        <taxon>Micromonosporales</taxon>
        <taxon>Micromonosporaceae</taxon>
        <taxon>Paractinoplanes</taxon>
    </lineage>
</organism>
<dbReference type="Pfam" id="PF00931">
    <property type="entry name" value="NB-ARC"/>
    <property type="match status" value="1"/>
</dbReference>
<dbReference type="AlphaFoldDB" id="A0A285I9J0"/>
<keyword evidence="3" id="KW-1185">Reference proteome</keyword>
<dbReference type="InterPro" id="IPR053137">
    <property type="entry name" value="NLR-like"/>
</dbReference>
<feature type="domain" description="NB-ARC" evidence="1">
    <location>
        <begin position="29"/>
        <end position="150"/>
    </location>
</feature>
<protein>
    <submittedName>
        <fullName evidence="2">Tetratricopeptide repeat-containing protein</fullName>
    </submittedName>
</protein>
<dbReference type="InterPro" id="IPR002182">
    <property type="entry name" value="NB-ARC"/>
</dbReference>
<accession>A0A285I9J0</accession>
<dbReference type="Gene3D" id="1.25.40.10">
    <property type="entry name" value="Tetratricopeptide repeat domain"/>
    <property type="match status" value="2"/>
</dbReference>
<dbReference type="SUPFAM" id="SSF48452">
    <property type="entry name" value="TPR-like"/>
    <property type="match status" value="3"/>
</dbReference>
<dbReference type="EMBL" id="OBDY01000007">
    <property type="protein sequence ID" value="SNY44642.1"/>
    <property type="molecule type" value="Genomic_DNA"/>
</dbReference>
<dbReference type="SUPFAM" id="SSF52540">
    <property type="entry name" value="P-loop containing nucleoside triphosphate hydrolases"/>
    <property type="match status" value="1"/>
</dbReference>
<reference evidence="3" key="1">
    <citation type="submission" date="2017-09" db="EMBL/GenBank/DDBJ databases">
        <authorList>
            <person name="Varghese N."/>
            <person name="Submissions S."/>
        </authorList>
    </citation>
    <scope>NUCLEOTIDE SEQUENCE [LARGE SCALE GENOMIC DNA]</scope>
    <source>
        <strain evidence="3">CGMCC 4.6857</strain>
    </source>
</reference>
<dbReference type="Pfam" id="PF13374">
    <property type="entry name" value="TPR_10"/>
    <property type="match status" value="3"/>
</dbReference>
<evidence type="ECO:0000313" key="3">
    <source>
        <dbReference type="Proteomes" id="UP000219612"/>
    </source>
</evidence>
<name>A0A285I9J0_9ACTN</name>
<dbReference type="InterPro" id="IPR011990">
    <property type="entry name" value="TPR-like_helical_dom_sf"/>
</dbReference>
<dbReference type="NCBIfam" id="NF040586">
    <property type="entry name" value="FxSxx_TPR"/>
    <property type="match status" value="1"/>
</dbReference>
<evidence type="ECO:0000259" key="1">
    <source>
        <dbReference type="Pfam" id="PF00931"/>
    </source>
</evidence>
<dbReference type="PANTHER" id="PTHR46082">
    <property type="entry name" value="ATP/GTP-BINDING PROTEIN-RELATED"/>
    <property type="match status" value="1"/>
</dbReference>
<evidence type="ECO:0000313" key="2">
    <source>
        <dbReference type="EMBL" id="SNY44642.1"/>
    </source>
</evidence>
<dbReference type="RefSeq" id="WP_245923125.1">
    <property type="nucleotide sequence ID" value="NZ_OBDY01000007.1"/>
</dbReference>
<dbReference type="PANTHER" id="PTHR46082:SF6">
    <property type="entry name" value="AAA+ ATPASE DOMAIN-CONTAINING PROTEIN-RELATED"/>
    <property type="match status" value="1"/>
</dbReference>
<sequence>MVLLTAVFHAPIRNVRFTGRDAALLGLREKLLSGDTPVVLQGMGGIGKTQIAMEYAHRFRTDYDLVWWIDADPAVFVDTALADLAHELGVPAADGIAGRARAVLAALSRGVAPRWLIVFDNAENIDVVSRFLPGPGGHVIVTSRDPGWADLARAVPVDGFERAESVAHLRERVPAMSEADAARLAEALGELPIAVAAAGAWLADTGQTAGDYLGQVGQFHLARVEAVWELSLARLRERSAAAYRLLELCSMMTSHIALDLIYSDAMAGQLDPPESVPALVQQINRLALLKIDDGQIFLHRLLQQVVRERMSPQEQETARHQVHRVLAAARPAGEVDDPATWPAFGHIWPHLEVTGAAECRDEPVRQLIIDRLRYVWLSGGFDDGRRMGEEFAARWERHRQARPGDGPLERQLLHLRFTLANILSDQAAFAEARALDEAVLARQRELLGEHHPHTLMTANGLGRDLRALGLYDEALKRDQGTYAAWSATFGDDHPRTMSALNNLAVSERLAGRAREAAGHERAVYERCSLVLGPRHALTLIAGNNLGRDLREAGEYEASIALLTDVLGRHRETGTPRTYSTMANLAVSERSAGHVIEAAAHLDAAYAHLAELLGPGSPETLACRLSRAVGLLEPGELAEVEAAYRRSLGDTHPYTITCRNNRAAAARADGDLSTARRLAEQAAQEFAVRLGEGHPSTLAARTNVAILEAETGAVGDARAVIEPVVAALDALLGPEHPDAIRAAADLALMGGADGDAEIRLTAALGGTHPAVRAFREGRYLHRTLDPHPF</sequence>
<dbReference type="Gene3D" id="3.40.50.300">
    <property type="entry name" value="P-loop containing nucleotide triphosphate hydrolases"/>
    <property type="match status" value="1"/>
</dbReference>
<dbReference type="Pfam" id="PF13424">
    <property type="entry name" value="TPR_12"/>
    <property type="match status" value="1"/>
</dbReference>